<evidence type="ECO:0000313" key="5">
    <source>
        <dbReference type="EMBL" id="CUP54828.1"/>
    </source>
</evidence>
<dbReference type="Proteomes" id="UP000260828">
    <property type="component" value="Unassembled WGS sequence"/>
</dbReference>
<proteinExistence type="predicted"/>
<dbReference type="SUPFAM" id="SSF160537">
    <property type="entry name" value="SpoVG-like"/>
    <property type="match status" value="1"/>
</dbReference>
<dbReference type="AlphaFoldDB" id="A0A174P7U1"/>
<keyword evidence="1" id="KW-0132">Cell division</keyword>
<feature type="region of interest" description="Disordered" evidence="4">
    <location>
        <begin position="89"/>
        <end position="109"/>
    </location>
</feature>
<dbReference type="Proteomes" id="UP000095765">
    <property type="component" value="Unassembled WGS sequence"/>
</dbReference>
<dbReference type="NCBIfam" id="NF009749">
    <property type="entry name" value="PRK13259.1"/>
    <property type="match status" value="1"/>
</dbReference>
<dbReference type="InterPro" id="IPR036751">
    <property type="entry name" value="SpoVG_sf"/>
</dbReference>
<evidence type="ECO:0000256" key="2">
    <source>
        <dbReference type="ARBA" id="ARBA00023210"/>
    </source>
</evidence>
<keyword evidence="2" id="KW-0717">Septation</keyword>
<dbReference type="GeneID" id="72465178"/>
<protein>
    <submittedName>
        <fullName evidence="6">Septation regulator SpoVG</fullName>
    </submittedName>
    <submittedName>
        <fullName evidence="5">Stage V sporulation protein G</fullName>
    </submittedName>
</protein>
<dbReference type="Gene3D" id="3.30.1120.40">
    <property type="entry name" value="Stage V sporulation protein G"/>
    <property type="match status" value="1"/>
</dbReference>
<accession>A0A174P7U1</accession>
<evidence type="ECO:0000313" key="8">
    <source>
        <dbReference type="Proteomes" id="UP000260828"/>
    </source>
</evidence>
<sequence length="109" mass="12314">MQITDIKIRRTYQDTRLRALVSLTIDGELAVHDIKVIEGPERLFVAMPSRRDENGVFRDIAHPITTGARRQLEDAILSAYAEHMAAQAAARQLEEARENSQDSEPQAEE</sequence>
<dbReference type="Pfam" id="PF04026">
    <property type="entry name" value="SpoVG"/>
    <property type="match status" value="1"/>
</dbReference>
<evidence type="ECO:0000313" key="6">
    <source>
        <dbReference type="EMBL" id="RGE70046.1"/>
    </source>
</evidence>
<dbReference type="PANTHER" id="PTHR38429:SF1">
    <property type="entry name" value="SEPTATION PROTEIN SPOVG-RELATED"/>
    <property type="match status" value="1"/>
</dbReference>
<evidence type="ECO:0000256" key="3">
    <source>
        <dbReference type="ARBA" id="ARBA00023306"/>
    </source>
</evidence>
<dbReference type="EMBL" id="CZBE01000006">
    <property type="protein sequence ID" value="CUP54828.1"/>
    <property type="molecule type" value="Genomic_DNA"/>
</dbReference>
<dbReference type="InterPro" id="IPR007170">
    <property type="entry name" value="SpoVG"/>
</dbReference>
<dbReference type="PANTHER" id="PTHR38429">
    <property type="entry name" value="SEPTATION PROTEIN SPOVG-RELATED"/>
    <property type="match status" value="1"/>
</dbReference>
<dbReference type="OrthoDB" id="9796286at2"/>
<dbReference type="GO" id="GO:0030435">
    <property type="term" value="P:sporulation resulting in formation of a cellular spore"/>
    <property type="evidence" value="ECO:0007669"/>
    <property type="project" value="InterPro"/>
</dbReference>
<reference evidence="5 7" key="1">
    <citation type="submission" date="2015-09" db="EMBL/GenBank/DDBJ databases">
        <authorList>
            <consortium name="Pathogen Informatics"/>
        </authorList>
    </citation>
    <scope>NUCLEOTIDE SEQUENCE [LARGE SCALE GENOMIC DNA]</scope>
    <source>
        <strain evidence="5 7">2789STDY5834939</strain>
    </source>
</reference>
<evidence type="ECO:0000313" key="7">
    <source>
        <dbReference type="Proteomes" id="UP000095765"/>
    </source>
</evidence>
<dbReference type="RefSeq" id="WP_006877233.1">
    <property type="nucleotide sequence ID" value="NZ_CABIWA010000003.1"/>
</dbReference>
<dbReference type="EMBL" id="QVME01000001">
    <property type="protein sequence ID" value="RGE70046.1"/>
    <property type="molecule type" value="Genomic_DNA"/>
</dbReference>
<keyword evidence="3" id="KW-0131">Cell cycle</keyword>
<dbReference type="GO" id="GO:0000917">
    <property type="term" value="P:division septum assembly"/>
    <property type="evidence" value="ECO:0007669"/>
    <property type="project" value="UniProtKB-KW"/>
</dbReference>
<name>A0A174P7U1_9FIRM</name>
<gene>
    <name evidence="5" type="primary">spoVG_1</name>
    <name evidence="6" type="ORF">DXC40_03010</name>
    <name evidence="5" type="ORF">ERS852551_01156</name>
</gene>
<reference evidence="6 8" key="2">
    <citation type="submission" date="2018-08" db="EMBL/GenBank/DDBJ databases">
        <title>A genome reference for cultivated species of the human gut microbiota.</title>
        <authorList>
            <person name="Zou Y."/>
            <person name="Xue W."/>
            <person name="Luo G."/>
        </authorList>
    </citation>
    <scope>NUCLEOTIDE SEQUENCE [LARGE SCALE GENOMIC DNA]</scope>
    <source>
        <strain evidence="6 8">TF05-12AC</strain>
    </source>
</reference>
<evidence type="ECO:0000256" key="4">
    <source>
        <dbReference type="SAM" id="MobiDB-lite"/>
    </source>
</evidence>
<organism evidence="5 7">
    <name type="scientific">Anaerotruncus colihominis</name>
    <dbReference type="NCBI Taxonomy" id="169435"/>
    <lineage>
        <taxon>Bacteria</taxon>
        <taxon>Bacillati</taxon>
        <taxon>Bacillota</taxon>
        <taxon>Clostridia</taxon>
        <taxon>Eubacteriales</taxon>
        <taxon>Oscillospiraceae</taxon>
        <taxon>Anaerotruncus</taxon>
    </lineage>
</organism>
<evidence type="ECO:0000256" key="1">
    <source>
        <dbReference type="ARBA" id="ARBA00022618"/>
    </source>
</evidence>